<feature type="domain" description="AAA+ ATPase" evidence="2">
    <location>
        <begin position="147"/>
        <end position="285"/>
    </location>
</feature>
<dbReference type="STRING" id="860235.AOZ06_15880"/>
<dbReference type="KEGG" id="kphy:AOZ06_15880"/>
<proteinExistence type="predicted"/>
<dbReference type="Pfam" id="PF13424">
    <property type="entry name" value="TPR_12"/>
    <property type="match status" value="1"/>
</dbReference>
<dbReference type="PROSITE" id="PS50005">
    <property type="entry name" value="TPR"/>
    <property type="match status" value="1"/>
</dbReference>
<dbReference type="EMBL" id="CP012752">
    <property type="protein sequence ID" value="ALG08191.1"/>
    <property type="molecule type" value="Genomic_DNA"/>
</dbReference>
<evidence type="ECO:0000259" key="2">
    <source>
        <dbReference type="SMART" id="SM00382"/>
    </source>
</evidence>
<dbReference type="GO" id="GO:0043531">
    <property type="term" value="F:ADP binding"/>
    <property type="evidence" value="ECO:0007669"/>
    <property type="project" value="InterPro"/>
</dbReference>
<organism evidence="4 5">
    <name type="scientific">Kibdelosporangium phytohabitans</name>
    <dbReference type="NCBI Taxonomy" id="860235"/>
    <lineage>
        <taxon>Bacteria</taxon>
        <taxon>Bacillati</taxon>
        <taxon>Actinomycetota</taxon>
        <taxon>Actinomycetes</taxon>
        <taxon>Pseudonocardiales</taxon>
        <taxon>Pseudonocardiaceae</taxon>
        <taxon>Kibdelosporangium</taxon>
    </lineage>
</organism>
<dbReference type="SMART" id="SM01043">
    <property type="entry name" value="BTAD"/>
    <property type="match status" value="1"/>
</dbReference>
<dbReference type="Gene3D" id="3.40.50.300">
    <property type="entry name" value="P-loop containing nucleotide triphosphate hydrolases"/>
    <property type="match status" value="1"/>
</dbReference>
<reference evidence="4 5" key="1">
    <citation type="submission" date="2015-07" db="EMBL/GenBank/DDBJ databases">
        <title>Genome sequencing of Kibdelosporangium phytohabitans.</title>
        <authorList>
            <person name="Qin S."/>
            <person name="Xing K."/>
        </authorList>
    </citation>
    <scope>NUCLEOTIDE SEQUENCE [LARGE SCALE GENOMIC DNA]</scope>
    <source>
        <strain evidence="4 5">KLBMP1111</strain>
    </source>
</reference>
<dbReference type="Gene3D" id="1.25.40.10">
    <property type="entry name" value="Tetratricopeptide repeat domain"/>
    <property type="match status" value="2"/>
</dbReference>
<name>A0A0N7F3B8_9PSEU</name>
<dbReference type="InterPro" id="IPR027417">
    <property type="entry name" value="P-loop_NTPase"/>
</dbReference>
<dbReference type="PANTHER" id="PTHR47691">
    <property type="entry name" value="REGULATOR-RELATED"/>
    <property type="match status" value="1"/>
</dbReference>
<sequence length="832" mass="91265">MAERDRLHQDRLNVECDLADALLRLGHGEDLVAELAARATKNPLNERVTGQYMEALYRAGRAADALEHYRHVRTRLVEELGTDPSPPLQELQQQILTMDPRLAGLRGTRQAAKPQQLPAAPQQFTGRNRELAALTAAVDAASERDTTVVIVAVAGTAGVGKTALALHWAHQVRGQYPDGQLYLNLRGYDPEEPLSPGQALDRFLRALGVSGDQIPQEVDERATRFRTEVSGRRMLIVLDNAGSVDQIRPLLPGTGTCLVLITSRDSLSGLVAVNGAHRLDLDLLPLTDAIALLSQLIGPRAEAEPDAVVALVGQCSRLPLALRVAAERANTHPTIPLADLVAELTDYQRRLDRLEIDGDGHATVHAVFSWSYQRLPAGVRRTFRLFALHPGTDIDPHAVAALARITVETARQHLETLTRAHLTHSAGPNRYGVHDLLRAYATHQAIVEDTEHERQEAVNRLLDHFVHTAAAAVTLVYRNDYHLERQRSGSSEPAISTQVFDNRTLATAWLDNEHANLVAVAADAARHGRSGHVIALSTTLRSHLFTTSRIADARTLHTLALALARETGDHSGQIHALHGLGFVHYNSGAYELSLDSFGQALTIARMASDRHGERVALNGLGHVHYICAQYELALARFNQTIIVARDIGHRSGELHALRLLGHIHCIQGRLEPALACFNQALTIARDVDDYSGELHALRGLGNVRHLQGRYGQAIECYRQSLAIARDTNNVNGQFEAILGLGRTYLATGQARQALAEQQTALSIVHGVGQLADQARAHDGLAHAHHALSHNDEARHHWDQALNIIIHLGLNNVEDLHINDLRDHLSNHQADRR</sequence>
<dbReference type="InterPro" id="IPR002182">
    <property type="entry name" value="NB-ARC"/>
</dbReference>
<evidence type="ECO:0000313" key="4">
    <source>
        <dbReference type="EMBL" id="ALG08191.1"/>
    </source>
</evidence>
<keyword evidence="1" id="KW-0802">TPR repeat</keyword>
<dbReference type="InterPro" id="IPR005158">
    <property type="entry name" value="BTAD"/>
</dbReference>
<dbReference type="InterPro" id="IPR003593">
    <property type="entry name" value="AAA+_ATPase"/>
</dbReference>
<protein>
    <submittedName>
        <fullName evidence="4">Uncharacterized protein</fullName>
    </submittedName>
</protein>
<feature type="domain" description="Bacterial transcriptional activator" evidence="3">
    <location>
        <begin position="2"/>
        <end position="96"/>
    </location>
</feature>
<dbReference type="CDD" id="cd15831">
    <property type="entry name" value="BTAD"/>
    <property type="match status" value="1"/>
</dbReference>
<evidence type="ECO:0000256" key="1">
    <source>
        <dbReference type="PROSITE-ProRule" id="PRU00339"/>
    </source>
</evidence>
<dbReference type="InterPro" id="IPR019734">
    <property type="entry name" value="TPR_rpt"/>
</dbReference>
<dbReference type="SUPFAM" id="SSF52540">
    <property type="entry name" value="P-loop containing nucleoside triphosphate hydrolases"/>
    <property type="match status" value="1"/>
</dbReference>
<dbReference type="PANTHER" id="PTHR47691:SF3">
    <property type="entry name" value="HTH-TYPE TRANSCRIPTIONAL REGULATOR RV0890C-RELATED"/>
    <property type="match status" value="1"/>
</dbReference>
<dbReference type="SMART" id="SM00382">
    <property type="entry name" value="AAA"/>
    <property type="match status" value="1"/>
</dbReference>
<dbReference type="AlphaFoldDB" id="A0A0N7F3B8"/>
<feature type="repeat" description="TPR" evidence="1">
    <location>
        <begin position="694"/>
        <end position="727"/>
    </location>
</feature>
<evidence type="ECO:0000313" key="5">
    <source>
        <dbReference type="Proteomes" id="UP000063699"/>
    </source>
</evidence>
<dbReference type="Pfam" id="PF03704">
    <property type="entry name" value="BTAD"/>
    <property type="match status" value="1"/>
</dbReference>
<evidence type="ECO:0000259" key="3">
    <source>
        <dbReference type="SMART" id="SM01043"/>
    </source>
</evidence>
<dbReference type="SMART" id="SM00028">
    <property type="entry name" value="TPR"/>
    <property type="match status" value="6"/>
</dbReference>
<dbReference type="SUPFAM" id="SSF48452">
    <property type="entry name" value="TPR-like"/>
    <property type="match status" value="2"/>
</dbReference>
<keyword evidence="5" id="KW-1185">Reference proteome</keyword>
<dbReference type="InterPro" id="IPR011990">
    <property type="entry name" value="TPR-like_helical_dom_sf"/>
</dbReference>
<gene>
    <name evidence="4" type="ORF">AOZ06_15880</name>
</gene>
<dbReference type="PRINTS" id="PR00364">
    <property type="entry name" value="DISEASERSIST"/>
</dbReference>
<dbReference type="Proteomes" id="UP000063699">
    <property type="component" value="Chromosome"/>
</dbReference>
<dbReference type="Pfam" id="PF00931">
    <property type="entry name" value="NB-ARC"/>
    <property type="match status" value="1"/>
</dbReference>
<accession>A0A0N7F3B8</accession>